<feature type="binding site" description="covalent" evidence="10">
    <location>
        <position position="178"/>
    </location>
    <ligand>
        <name>heme</name>
        <dbReference type="ChEBI" id="CHEBI:30413"/>
        <label>2</label>
    </ligand>
</feature>
<evidence type="ECO:0000256" key="1">
    <source>
        <dbReference type="ARBA" id="ARBA00003196"/>
    </source>
</evidence>
<dbReference type="Pfam" id="PF02276">
    <property type="entry name" value="CytoC_RC"/>
    <property type="match status" value="1"/>
</dbReference>
<dbReference type="InterPro" id="IPR036280">
    <property type="entry name" value="Multihaem_cyt_sf"/>
</dbReference>
<keyword evidence="12" id="KW-0472">Membrane</keyword>
<feature type="binding site" description="covalent" evidence="10">
    <location>
        <position position="181"/>
    </location>
    <ligand>
        <name>heme</name>
        <dbReference type="ChEBI" id="CHEBI:30413"/>
        <label>2</label>
    </ligand>
</feature>
<dbReference type="InterPro" id="IPR003158">
    <property type="entry name" value="Photosyn_RC_cyt_c-su"/>
</dbReference>
<dbReference type="PIRSF" id="PIRSF000017">
    <property type="entry name" value="RC_cytochrome"/>
    <property type="match status" value="1"/>
</dbReference>
<organism evidence="13 14">
    <name type="scientific">Thalassobacter stenotrophicus</name>
    <dbReference type="NCBI Taxonomy" id="266809"/>
    <lineage>
        <taxon>Bacteria</taxon>
        <taxon>Pseudomonadati</taxon>
        <taxon>Pseudomonadota</taxon>
        <taxon>Alphaproteobacteria</taxon>
        <taxon>Rhodobacterales</taxon>
        <taxon>Roseobacteraceae</taxon>
        <taxon>Thalassobacter</taxon>
    </lineage>
</organism>
<evidence type="ECO:0000256" key="7">
    <source>
        <dbReference type="ARBA" id="ARBA00022982"/>
    </source>
</evidence>
<evidence type="ECO:0000256" key="8">
    <source>
        <dbReference type="ARBA" id="ARBA00023004"/>
    </source>
</evidence>
<comment type="function">
    <text evidence="1 9">The reaction center of purple bacteria contains a tightly bound cytochrome molecule which re-reduces the photo oxidized primary electron donor.</text>
</comment>
<feature type="binding site" description="axial binding residue" evidence="11">
    <location>
        <position position="267"/>
    </location>
    <ligand>
        <name>heme</name>
        <dbReference type="ChEBI" id="CHEBI:30413"/>
        <label>3</label>
    </ligand>
    <ligandPart>
        <name>Fe</name>
        <dbReference type="ChEBI" id="CHEBI:18248"/>
    </ligandPart>
</feature>
<evidence type="ECO:0000313" key="14">
    <source>
        <dbReference type="Proteomes" id="UP000051298"/>
    </source>
</evidence>
<keyword evidence="4 9" id="KW-0602">Photosynthesis</keyword>
<feature type="binding site" description="axial binding residue" evidence="11">
    <location>
        <position position="343"/>
    </location>
    <ligand>
        <name>heme</name>
        <dbReference type="ChEBI" id="CHEBI:30413"/>
        <label>4</label>
    </ligand>
    <ligandPart>
        <name>Fe</name>
        <dbReference type="ChEBI" id="CHEBI:18248"/>
    </ligandPart>
</feature>
<evidence type="ECO:0000256" key="6">
    <source>
        <dbReference type="ARBA" id="ARBA00022723"/>
    </source>
</evidence>
<keyword evidence="8 9" id="KW-0408">Iron</keyword>
<dbReference type="STRING" id="266809.PM03_13455"/>
<keyword evidence="6 9" id="KW-0479">Metal-binding</keyword>
<feature type="binding site" description="axial binding residue" evidence="11">
    <location>
        <position position="182"/>
    </location>
    <ligand>
        <name>heme</name>
        <dbReference type="ChEBI" id="CHEBI:30413"/>
        <label>2</label>
    </ligand>
    <ligandPart>
        <name>Fe</name>
        <dbReference type="ChEBI" id="CHEBI:18248"/>
    </ligandPart>
</feature>
<keyword evidence="7 9" id="KW-0249">Electron transport</keyword>
<dbReference type="EMBL" id="CYRX01000026">
    <property type="protein sequence ID" value="CUH60548.1"/>
    <property type="molecule type" value="Genomic_DNA"/>
</dbReference>
<feature type="transmembrane region" description="Helical" evidence="12">
    <location>
        <begin position="20"/>
        <end position="40"/>
    </location>
</feature>
<keyword evidence="5 9" id="KW-0349">Heme</keyword>
<dbReference type="GO" id="GO:0009055">
    <property type="term" value="F:electron transfer activity"/>
    <property type="evidence" value="ECO:0007669"/>
    <property type="project" value="InterPro"/>
</dbReference>
<keyword evidence="3 9" id="KW-0813">Transport</keyword>
<evidence type="ECO:0000256" key="11">
    <source>
        <dbReference type="PIRSR" id="PIRSR000017-2"/>
    </source>
</evidence>
<feature type="binding site" description="covalent" evidence="10">
    <location>
        <position position="130"/>
    </location>
    <ligand>
        <name>heme</name>
        <dbReference type="ChEBI" id="CHEBI:30413"/>
        <label>1</label>
    </ligand>
</feature>
<gene>
    <name evidence="13" type="primary">pufC</name>
    <name evidence="13" type="ORF">THS5294_01843</name>
</gene>
<name>A0A0P1FHY8_9RHOB</name>
<feature type="binding site" description="axial binding residue" evidence="11">
    <location>
        <position position="131"/>
    </location>
    <ligand>
        <name>heme</name>
        <dbReference type="ChEBI" id="CHEBI:30413"/>
        <label>1</label>
    </ligand>
    <ligandPart>
        <name>Fe</name>
        <dbReference type="ChEBI" id="CHEBI:18248"/>
    </ligandPart>
</feature>
<evidence type="ECO:0000256" key="12">
    <source>
        <dbReference type="SAM" id="Phobius"/>
    </source>
</evidence>
<feature type="binding site" description="axial binding residue" evidence="11">
    <location>
        <position position="114"/>
    </location>
    <ligand>
        <name>heme</name>
        <dbReference type="ChEBI" id="CHEBI:30413"/>
        <label>1</label>
    </ligand>
    <ligandPart>
        <name>Fe</name>
        <dbReference type="ChEBI" id="CHEBI:18248"/>
    </ligandPart>
</feature>
<sequence length="371" mass="40895">MFPKWFTEWNSKNPTNIYGPAIVVGAAGSAVFAAALLVSFGQPFATDSMQTGPRGTGMHVAKYVTDINTPDPTIEDYYTDEPYIPEEGEELAGDIYENVQVLGDLTDANFNRLMNAMTQWVAPDEGCAYCHSGADEGIYADDDLYTKVVARNMIQMTQSINENWVGHVQANQEVGVNCYTCHRGEAVPSEVWFRIDPVNENAQGWSANQNRATTLSQFTSLPSDALYQYLIEYETIGVHDLESRVAGSIAEGEVASIQQTERTYSFMNYFSNSLGVNCVFCHNSRAFYDPGQVTPQWATASLGISMAQEINADWILPIKDVLPDHRLGPLYADAPKAACKTCHKGYQKPMGGLNVIADWPELATTGTPVYE</sequence>
<feature type="binding site" description="covalent" evidence="10">
    <location>
        <position position="281"/>
    </location>
    <ligand>
        <name>heme</name>
        <dbReference type="ChEBI" id="CHEBI:30413"/>
        <label>3</label>
    </ligand>
</feature>
<proteinExistence type="predicted"/>
<keyword evidence="12" id="KW-0812">Transmembrane</keyword>
<dbReference type="RefSeq" id="WP_038007392.1">
    <property type="nucleotide sequence ID" value="NZ_CYRX01000026.1"/>
</dbReference>
<dbReference type="GO" id="GO:0030077">
    <property type="term" value="C:plasma membrane light-harvesting complex"/>
    <property type="evidence" value="ECO:0007669"/>
    <property type="project" value="InterPro"/>
</dbReference>
<dbReference type="SUPFAM" id="SSF48695">
    <property type="entry name" value="Multiheme cytochromes"/>
    <property type="match status" value="1"/>
</dbReference>
<protein>
    <recommendedName>
        <fullName evidence="2 9">Photosynthetic reaction center cytochrome c subunit</fullName>
    </recommendedName>
</protein>
<feature type="binding site" description="covalent" evidence="10">
    <location>
        <position position="278"/>
    </location>
    <ligand>
        <name>heme</name>
        <dbReference type="ChEBI" id="CHEBI:30413"/>
        <label>3</label>
    </ligand>
</feature>
<dbReference type="NCBIfam" id="NF040706">
    <property type="entry name" value="photo_cyt_PufC"/>
    <property type="match status" value="1"/>
</dbReference>
<reference evidence="13 14" key="1">
    <citation type="submission" date="2015-09" db="EMBL/GenBank/DDBJ databases">
        <authorList>
            <consortium name="Swine Surveillance"/>
        </authorList>
    </citation>
    <scope>NUCLEOTIDE SEQUENCE [LARGE SCALE GENOMIC DNA]</scope>
    <source>
        <strain evidence="13 14">CECT 5294</strain>
    </source>
</reference>
<feature type="binding site" description="axial binding residue" evidence="11">
    <location>
        <position position="153"/>
    </location>
    <ligand>
        <name>heme</name>
        <dbReference type="ChEBI" id="CHEBI:30413"/>
        <label>2</label>
    </ligand>
    <ligandPart>
        <name>Fe</name>
        <dbReference type="ChEBI" id="CHEBI:18248"/>
    </ligandPart>
</feature>
<feature type="binding site" description="covalent" evidence="10">
    <location>
        <position position="342"/>
    </location>
    <ligand>
        <name>heme</name>
        <dbReference type="ChEBI" id="CHEBI:30413"/>
        <label>4</label>
    </ligand>
</feature>
<keyword evidence="12" id="KW-1133">Transmembrane helix</keyword>
<dbReference type="AlphaFoldDB" id="A0A0P1FHY8"/>
<evidence type="ECO:0000256" key="3">
    <source>
        <dbReference type="ARBA" id="ARBA00022448"/>
    </source>
</evidence>
<dbReference type="eggNOG" id="ENOG502Z7SF">
    <property type="taxonomic scope" value="Bacteria"/>
</dbReference>
<evidence type="ECO:0000256" key="5">
    <source>
        <dbReference type="ARBA" id="ARBA00022617"/>
    </source>
</evidence>
<dbReference type="GO" id="GO:0020037">
    <property type="term" value="F:heme binding"/>
    <property type="evidence" value="ECO:0007669"/>
    <property type="project" value="InterPro"/>
</dbReference>
<accession>A0A0P1FHY8</accession>
<comment type="PTM">
    <text evidence="9 10">Binds 4 heme groups per subunit.</text>
</comment>
<evidence type="ECO:0000256" key="2">
    <source>
        <dbReference type="ARBA" id="ARBA00015978"/>
    </source>
</evidence>
<dbReference type="GO" id="GO:0019684">
    <property type="term" value="P:photosynthesis, light reaction"/>
    <property type="evidence" value="ECO:0007669"/>
    <property type="project" value="InterPro"/>
</dbReference>
<dbReference type="Gene3D" id="1.10.468.10">
    <property type="entry name" value="Photosynthetic Reaction Center, subunit C, domain 2"/>
    <property type="match status" value="2"/>
</dbReference>
<evidence type="ECO:0000256" key="10">
    <source>
        <dbReference type="PIRSR" id="PIRSR000017-1"/>
    </source>
</evidence>
<feature type="binding site" description="covalent" evidence="10">
    <location>
        <position position="339"/>
    </location>
    <ligand>
        <name>heme</name>
        <dbReference type="ChEBI" id="CHEBI:30413"/>
        <label>4</label>
    </ligand>
</feature>
<dbReference type="CDD" id="cd09224">
    <property type="entry name" value="CytoC_RC"/>
    <property type="match status" value="1"/>
</dbReference>
<feature type="binding site" description="axial binding residue" evidence="11">
    <location>
        <position position="282"/>
    </location>
    <ligand>
        <name>heme</name>
        <dbReference type="ChEBI" id="CHEBI:30413"/>
        <label>3</label>
    </ligand>
    <ligandPart>
        <name>Fe</name>
        <dbReference type="ChEBI" id="CHEBI:18248"/>
    </ligandPart>
</feature>
<dbReference type="InterPro" id="IPR023119">
    <property type="entry name" value="Multihaem_cyt_PRC_cyt_su-like"/>
</dbReference>
<dbReference type="Proteomes" id="UP000051298">
    <property type="component" value="Unassembled WGS sequence"/>
</dbReference>
<evidence type="ECO:0000256" key="4">
    <source>
        <dbReference type="ARBA" id="ARBA00022531"/>
    </source>
</evidence>
<evidence type="ECO:0000313" key="13">
    <source>
        <dbReference type="EMBL" id="CUH60548.1"/>
    </source>
</evidence>
<evidence type="ECO:0000256" key="9">
    <source>
        <dbReference type="PIRNR" id="PIRNR000017"/>
    </source>
</evidence>
<dbReference type="SMR" id="A0A0P1FHY8"/>
<keyword evidence="9" id="KW-0674">Reaction center</keyword>
<feature type="binding site" description="covalent" evidence="10">
    <location>
        <position position="127"/>
    </location>
    <ligand>
        <name>heme</name>
        <dbReference type="ChEBI" id="CHEBI:30413"/>
        <label>1</label>
    </ligand>
</feature>
<dbReference type="GO" id="GO:0005506">
    <property type="term" value="F:iron ion binding"/>
    <property type="evidence" value="ECO:0007669"/>
    <property type="project" value="InterPro"/>
</dbReference>
<feature type="binding site" description="axial binding residue" evidence="11">
    <location>
        <position position="167"/>
    </location>
    <ligand>
        <name>heme</name>
        <dbReference type="ChEBI" id="CHEBI:30413"/>
        <label>4</label>
    </ligand>
    <ligandPart>
        <name>Fe</name>
        <dbReference type="ChEBI" id="CHEBI:18248"/>
    </ligandPart>
</feature>